<dbReference type="Proteomes" id="UP001308005">
    <property type="component" value="Unassembled WGS sequence"/>
</dbReference>
<name>A0ABU6CWJ7_9GAMM</name>
<dbReference type="EMBL" id="JAYMYJ010000090">
    <property type="protein sequence ID" value="MEB4591155.1"/>
    <property type="molecule type" value="Genomic_DNA"/>
</dbReference>
<sequence>MADFWNPVFDSLHPCFRQLQNIRCWQEQAEWPEVEMLTRLLPAGLCAQSGQPIRFLPQDGTLPFPELYYEERIFQHGIVATRPNWHDFFNALMWALYPQTKVMVNALHATDIMRHGQPRTSQRDALTVLDESGVVVAASRRDLLQLALDFSWEALFWQERAAWRREIACFVLGHATLEKLLTPYVGLTAHALLVAVEPAFFGLALAQQQAYLDGVMAASLQQGGLLSPAGLNPFPLLGVPGWWANDAPAFYHNERYFRAKTRERKAQIIAAY</sequence>
<reference evidence="1 2" key="2">
    <citation type="submission" date="2024-01" db="EMBL/GenBank/DDBJ databases">
        <authorList>
            <person name="Xie X."/>
        </authorList>
    </citation>
    <scope>NUCLEOTIDE SEQUENCE [LARGE SCALE GENOMIC DNA]</scope>
    <source>
        <strain evidence="1">SCUT-1</strain>
    </source>
</reference>
<accession>A0ABU6CWJ7</accession>
<organism evidence="1 2">
    <name type="scientific">Candidatus Thiothrix phosphatis</name>
    <dbReference type="NCBI Taxonomy" id="3112415"/>
    <lineage>
        <taxon>Bacteria</taxon>
        <taxon>Pseudomonadati</taxon>
        <taxon>Pseudomonadota</taxon>
        <taxon>Gammaproteobacteria</taxon>
        <taxon>Thiotrichales</taxon>
        <taxon>Thiotrichaceae</taxon>
        <taxon>Thiothrix</taxon>
    </lineage>
</organism>
<protein>
    <submittedName>
        <fullName evidence="1">DUF3025 domain-containing protein</fullName>
    </submittedName>
</protein>
<proteinExistence type="predicted"/>
<evidence type="ECO:0000313" key="2">
    <source>
        <dbReference type="Proteomes" id="UP001308005"/>
    </source>
</evidence>
<dbReference type="InterPro" id="IPR021390">
    <property type="entry name" value="DUF3025"/>
</dbReference>
<gene>
    <name evidence="1" type="ORF">VSS37_09215</name>
</gene>
<evidence type="ECO:0000313" key="1">
    <source>
        <dbReference type="EMBL" id="MEB4591155.1"/>
    </source>
</evidence>
<reference evidence="2" key="1">
    <citation type="submission" date="2023-07" db="EMBL/GenBank/DDBJ databases">
        <title>The carbon used by Thiothrix.</title>
        <authorList>
            <person name="Chen L."/>
        </authorList>
    </citation>
    <scope>NUCLEOTIDE SEQUENCE [LARGE SCALE GENOMIC DNA]</scope>
</reference>
<comment type="caution">
    <text evidence="1">The sequence shown here is derived from an EMBL/GenBank/DDBJ whole genome shotgun (WGS) entry which is preliminary data.</text>
</comment>
<dbReference type="RefSeq" id="WP_324694549.1">
    <property type="nucleotide sequence ID" value="NZ_JAYMYJ010000090.1"/>
</dbReference>
<dbReference type="Pfam" id="PF11227">
    <property type="entry name" value="DUF3025"/>
    <property type="match status" value="1"/>
</dbReference>
<keyword evidence="2" id="KW-1185">Reference proteome</keyword>